<keyword evidence="7" id="KW-0694">RNA-binding</keyword>
<feature type="compositionally biased region" description="Basic and acidic residues" evidence="9">
    <location>
        <begin position="808"/>
        <end position="818"/>
    </location>
</feature>
<dbReference type="OrthoDB" id="18996at2759"/>
<dbReference type="Gene3D" id="3.90.79.10">
    <property type="entry name" value="Nucleoside Triphosphate Pyrophosphohydrolase"/>
    <property type="match status" value="1"/>
</dbReference>
<dbReference type="GO" id="GO:0140933">
    <property type="term" value="F:5'-(N(7)-methylguanosine 5'-triphospho)-[mRNA] hydrolase activity"/>
    <property type="evidence" value="ECO:0007669"/>
    <property type="project" value="InterPro"/>
</dbReference>
<keyword evidence="8" id="KW-0464">Manganese</keyword>
<dbReference type="InterPro" id="IPR044099">
    <property type="entry name" value="Dcp2_NUDIX"/>
</dbReference>
<feature type="domain" description="Nudix hydrolase" evidence="10">
    <location>
        <begin position="95"/>
        <end position="228"/>
    </location>
</feature>
<proteinExistence type="inferred from homology"/>
<comment type="subcellular location">
    <subcellularLocation>
        <location evidence="2">Cytoplasm</location>
    </subcellularLocation>
</comment>
<dbReference type="SMART" id="SM01125">
    <property type="entry name" value="DCP2"/>
    <property type="match status" value="1"/>
</dbReference>
<sequence>MATTKMRLVNWLDDLCVRFIINLPQEELTSAERICFQVEEAQWFYEDFIRPLDPTLPSMNLRKFSLLIFQHCPLLSPFSGEMHEAAYNEFLAYKTRVPVRGAIMLNDRMDHVVLVKGWKKGARWSFPRGKINKDERDLDCAIREVYEETGFDIQEAGLVQDEKEMKYIEVSMREQHMRLYVFRNVPMDTHFEPRTRKEISAIDWYKLWDLPTLKRQKQVQAMAEPALKDSMFYMVAPFLGPLKSWIKQQHKLDRARAAQGHVAVETDVEDVGTADESGALHNYLGGTETESEDPPPQHQDGHFSNLLAGLRYPPTAPAAAIVPEMPAEQPTLDAADALKRMLSINAPAMAAQQLQSSQPPAHTNPLLALFQGNQATVPVSRPEPPPRTPLDQINNVPQEPQTPQQYHPRPPSSSSMPPIQPFPFTQTPPQYPPQAVSRQYNRQLNPSYGSQHRGQNGALPFGSGYQRQPMVPGMPTHSTSQSSPMAPRMAQDGPKPYQRTGDPQFSQSAQSTEVHEAMGPPASKLPAPKLNAHSISLLKAFKGQAAKPAPKLADEAQRAAQVYSQIRRPSTHQNLSSPIHVVSPQTRPSAHITSPEKGIVKPNANAHQDALLNLFRAPSTSVASPPSTSVNNLQASGPVELSALPSPGIPPRSNPLPKQASKLAISTNADHFMNMRPGLTSATVSGPLHAPDFEIVRNKSRGASPSESKGAPAGLTTSAADEGITAPFAPMSILQRPKGSDPLPRASRSPPVPVHTVSPKTQLQQPVPKPFQPQILRRPQPSPSPSISTPQAQAHKPPVQPASPAQQFDRRESLPKEQKSALLSLFSGTPVVLKSQRQMPPPPRPLQQASIFSDIVSPVSPLPEKQVSRPTLPVDQRSRISSIASISLGDGGLGEKAAKTATASPVTPVDRNFLLGYLQGVAKGQK</sequence>
<dbReference type="GO" id="GO:0000932">
    <property type="term" value="C:P-body"/>
    <property type="evidence" value="ECO:0007669"/>
    <property type="project" value="TreeGrafter"/>
</dbReference>
<dbReference type="GO" id="GO:0000184">
    <property type="term" value="P:nuclear-transcribed mRNA catabolic process, nonsense-mediated decay"/>
    <property type="evidence" value="ECO:0007669"/>
    <property type="project" value="InterPro"/>
</dbReference>
<dbReference type="InterPro" id="IPR020084">
    <property type="entry name" value="NUDIX_hydrolase_CS"/>
</dbReference>
<feature type="compositionally biased region" description="Polar residues" evidence="9">
    <location>
        <begin position="436"/>
        <end position="454"/>
    </location>
</feature>
<evidence type="ECO:0000256" key="8">
    <source>
        <dbReference type="ARBA" id="ARBA00023211"/>
    </source>
</evidence>
<feature type="compositionally biased region" description="Low complexity" evidence="9">
    <location>
        <begin position="619"/>
        <end position="630"/>
    </location>
</feature>
<evidence type="ECO:0000256" key="5">
    <source>
        <dbReference type="ARBA" id="ARBA00022723"/>
    </source>
</evidence>
<organism evidence="11 12">
    <name type="scientific">Pseudovirgaria hyperparasitica</name>
    <dbReference type="NCBI Taxonomy" id="470096"/>
    <lineage>
        <taxon>Eukaryota</taxon>
        <taxon>Fungi</taxon>
        <taxon>Dikarya</taxon>
        <taxon>Ascomycota</taxon>
        <taxon>Pezizomycotina</taxon>
        <taxon>Dothideomycetes</taxon>
        <taxon>Dothideomycetes incertae sedis</taxon>
        <taxon>Acrospermales</taxon>
        <taxon>Acrospermaceae</taxon>
        <taxon>Pseudovirgaria</taxon>
    </lineage>
</organism>
<feature type="compositionally biased region" description="Low complexity" evidence="9">
    <location>
        <begin position="772"/>
        <end position="791"/>
    </location>
</feature>
<keyword evidence="5" id="KW-0479">Metal-binding</keyword>
<dbReference type="Proteomes" id="UP000799437">
    <property type="component" value="Unassembled WGS sequence"/>
</dbReference>
<gene>
    <name evidence="11" type="ORF">EJ05DRAFT_471551</name>
</gene>
<feature type="region of interest" description="Disordered" evidence="9">
    <location>
        <begin position="568"/>
        <end position="598"/>
    </location>
</feature>
<dbReference type="SUPFAM" id="SSF140586">
    <property type="entry name" value="Dcp2 domain-like"/>
    <property type="match status" value="1"/>
</dbReference>
<feature type="region of interest" description="Disordered" evidence="9">
    <location>
        <begin position="272"/>
        <end position="309"/>
    </location>
</feature>
<evidence type="ECO:0000256" key="9">
    <source>
        <dbReference type="SAM" id="MobiDB-lite"/>
    </source>
</evidence>
<feature type="compositionally biased region" description="Polar residues" evidence="9">
    <location>
        <begin position="501"/>
        <end position="512"/>
    </location>
</feature>
<feature type="region of interest" description="Disordered" evidence="9">
    <location>
        <begin position="619"/>
        <end position="660"/>
    </location>
</feature>
<dbReference type="InterPro" id="IPR036189">
    <property type="entry name" value="DCP2_BoxA_sf"/>
</dbReference>
<comment type="cofactor">
    <cofactor evidence="1">
        <name>Mn(2+)</name>
        <dbReference type="ChEBI" id="CHEBI:29035"/>
    </cofactor>
</comment>
<comment type="similarity">
    <text evidence="3">Belongs to the Nudix hydrolase family. DCP2 subfamily.</text>
</comment>
<feature type="compositionally biased region" description="Polar residues" evidence="9">
    <location>
        <begin position="391"/>
        <end position="405"/>
    </location>
</feature>
<dbReference type="InterPro" id="IPR000086">
    <property type="entry name" value="NUDIX_hydrolase_dom"/>
</dbReference>
<dbReference type="PANTHER" id="PTHR23114:SF17">
    <property type="entry name" value="M7GPPPN-MRNA HYDROLASE"/>
    <property type="match status" value="1"/>
</dbReference>
<protein>
    <recommendedName>
        <fullName evidence="10">Nudix hydrolase domain-containing protein</fullName>
    </recommendedName>
</protein>
<evidence type="ECO:0000313" key="11">
    <source>
        <dbReference type="EMBL" id="KAF2762554.1"/>
    </source>
</evidence>
<dbReference type="InterPro" id="IPR015797">
    <property type="entry name" value="NUDIX_hydrolase-like_dom_sf"/>
</dbReference>
<keyword evidence="4" id="KW-0963">Cytoplasm</keyword>
<dbReference type="EMBL" id="ML996565">
    <property type="protein sequence ID" value="KAF2762554.1"/>
    <property type="molecule type" value="Genomic_DNA"/>
</dbReference>
<name>A0A6A6WJR2_9PEZI</name>
<dbReference type="GO" id="GO:0003723">
    <property type="term" value="F:RNA binding"/>
    <property type="evidence" value="ECO:0007669"/>
    <property type="project" value="UniProtKB-KW"/>
</dbReference>
<dbReference type="FunFam" id="1.10.10.1050:FF:000003">
    <property type="entry name" value="Decapping enzyme Dcp2, putative"/>
    <property type="match status" value="1"/>
</dbReference>
<evidence type="ECO:0000256" key="4">
    <source>
        <dbReference type="ARBA" id="ARBA00022490"/>
    </source>
</evidence>
<dbReference type="GO" id="GO:0030145">
    <property type="term" value="F:manganese ion binding"/>
    <property type="evidence" value="ECO:0007669"/>
    <property type="project" value="InterPro"/>
</dbReference>
<feature type="region of interest" description="Disordered" evidence="9">
    <location>
        <begin position="698"/>
        <end position="719"/>
    </location>
</feature>
<dbReference type="CDD" id="cd03672">
    <property type="entry name" value="NUDIX_Dcp2p_Nudt20"/>
    <property type="match status" value="1"/>
</dbReference>
<dbReference type="AlphaFoldDB" id="A0A6A6WJR2"/>
<dbReference type="SUPFAM" id="SSF55811">
    <property type="entry name" value="Nudix"/>
    <property type="match status" value="1"/>
</dbReference>
<feature type="region of interest" description="Disordered" evidence="9">
    <location>
        <begin position="732"/>
        <end position="818"/>
    </location>
</feature>
<dbReference type="Pfam" id="PF00293">
    <property type="entry name" value="NUDIX"/>
    <property type="match status" value="1"/>
</dbReference>
<dbReference type="GeneID" id="54484043"/>
<dbReference type="PROSITE" id="PS00893">
    <property type="entry name" value="NUDIX_BOX"/>
    <property type="match status" value="1"/>
</dbReference>
<dbReference type="Pfam" id="PF05026">
    <property type="entry name" value="DCP2"/>
    <property type="match status" value="1"/>
</dbReference>
<evidence type="ECO:0000313" key="12">
    <source>
        <dbReference type="Proteomes" id="UP000799437"/>
    </source>
</evidence>
<dbReference type="Gene3D" id="1.10.10.1050">
    <property type="entry name" value="Dcp2, box A domain"/>
    <property type="match status" value="1"/>
</dbReference>
<feature type="compositionally biased region" description="Low complexity" evidence="9">
    <location>
        <begin position="412"/>
        <end position="428"/>
    </location>
</feature>
<dbReference type="FunFam" id="3.90.79.10:FF:000003">
    <property type="entry name" value="M7GpppN-mRNA hydrolase isoform 2"/>
    <property type="match status" value="1"/>
</dbReference>
<dbReference type="GO" id="GO:0000290">
    <property type="term" value="P:deadenylation-dependent decapping of nuclear-transcribed mRNA"/>
    <property type="evidence" value="ECO:0007669"/>
    <property type="project" value="InterPro"/>
</dbReference>
<dbReference type="InterPro" id="IPR007722">
    <property type="entry name" value="DCP2_BoxA"/>
</dbReference>
<feature type="region of interest" description="Disordered" evidence="9">
    <location>
        <begin position="376"/>
        <end position="525"/>
    </location>
</feature>
<evidence type="ECO:0000256" key="1">
    <source>
        <dbReference type="ARBA" id="ARBA00001936"/>
    </source>
</evidence>
<evidence type="ECO:0000256" key="2">
    <source>
        <dbReference type="ARBA" id="ARBA00004496"/>
    </source>
</evidence>
<keyword evidence="12" id="KW-1185">Reference proteome</keyword>
<evidence type="ECO:0000259" key="10">
    <source>
        <dbReference type="PROSITE" id="PS51462"/>
    </source>
</evidence>
<dbReference type="RefSeq" id="XP_033605005.1">
    <property type="nucleotide sequence ID" value="XM_033742989.1"/>
</dbReference>
<evidence type="ECO:0000256" key="3">
    <source>
        <dbReference type="ARBA" id="ARBA00005279"/>
    </source>
</evidence>
<feature type="compositionally biased region" description="Polar residues" evidence="9">
    <location>
        <begin position="568"/>
        <end position="592"/>
    </location>
</feature>
<accession>A0A6A6WJR2</accession>
<reference evidence="11" key="1">
    <citation type="journal article" date="2020" name="Stud. Mycol.">
        <title>101 Dothideomycetes genomes: a test case for predicting lifestyles and emergence of pathogens.</title>
        <authorList>
            <person name="Haridas S."/>
            <person name="Albert R."/>
            <person name="Binder M."/>
            <person name="Bloem J."/>
            <person name="Labutti K."/>
            <person name="Salamov A."/>
            <person name="Andreopoulos B."/>
            <person name="Baker S."/>
            <person name="Barry K."/>
            <person name="Bills G."/>
            <person name="Bluhm B."/>
            <person name="Cannon C."/>
            <person name="Castanera R."/>
            <person name="Culley D."/>
            <person name="Daum C."/>
            <person name="Ezra D."/>
            <person name="Gonzalez J."/>
            <person name="Henrissat B."/>
            <person name="Kuo A."/>
            <person name="Liang C."/>
            <person name="Lipzen A."/>
            <person name="Lutzoni F."/>
            <person name="Magnuson J."/>
            <person name="Mondo S."/>
            <person name="Nolan M."/>
            <person name="Ohm R."/>
            <person name="Pangilinan J."/>
            <person name="Park H.-J."/>
            <person name="Ramirez L."/>
            <person name="Alfaro M."/>
            <person name="Sun H."/>
            <person name="Tritt A."/>
            <person name="Yoshinaga Y."/>
            <person name="Zwiers L.-H."/>
            <person name="Turgeon B."/>
            <person name="Goodwin S."/>
            <person name="Spatafora J."/>
            <person name="Crous P."/>
            <person name="Grigoriev I."/>
        </authorList>
    </citation>
    <scope>NUCLEOTIDE SEQUENCE</scope>
    <source>
        <strain evidence="11">CBS 121739</strain>
    </source>
</reference>
<keyword evidence="6" id="KW-0378">Hydrolase</keyword>
<dbReference type="PROSITE" id="PS51462">
    <property type="entry name" value="NUDIX"/>
    <property type="match status" value="1"/>
</dbReference>
<evidence type="ECO:0000256" key="7">
    <source>
        <dbReference type="ARBA" id="ARBA00022884"/>
    </source>
</evidence>
<dbReference type="PANTHER" id="PTHR23114">
    <property type="entry name" value="M7GPPPN-MRNA HYDROLASE"/>
    <property type="match status" value="1"/>
</dbReference>
<evidence type="ECO:0000256" key="6">
    <source>
        <dbReference type="ARBA" id="ARBA00022801"/>
    </source>
</evidence>